<keyword evidence="6" id="KW-1185">Reference proteome</keyword>
<protein>
    <submittedName>
        <fullName evidence="5">Uncharacterized LOC115490818</fullName>
    </submittedName>
</protein>
<accession>A0A674GSI3</accession>
<evidence type="ECO:0000313" key="5">
    <source>
        <dbReference type="Ensembl" id="ENSTGUP00000025371.1"/>
    </source>
</evidence>
<keyword evidence="4" id="KW-0472">Membrane</keyword>
<reference evidence="5 6" key="1">
    <citation type="journal article" date="2010" name="Nature">
        <title>The genome of a songbird.</title>
        <authorList>
            <person name="Warren W.C."/>
            <person name="Clayton D.F."/>
            <person name="Ellegren H."/>
            <person name="Arnold A.P."/>
            <person name="Hillier L.W."/>
            <person name="Kunstner A."/>
            <person name="Searle S."/>
            <person name="White S."/>
            <person name="Vilella A.J."/>
            <person name="Fairley S."/>
            <person name="Heger A."/>
            <person name="Kong L."/>
            <person name="Ponting C.P."/>
            <person name="Jarvis E.D."/>
            <person name="Mello C.V."/>
            <person name="Minx P."/>
            <person name="Lovell P."/>
            <person name="Velho T.A."/>
            <person name="Ferris M."/>
            <person name="Balakrishnan C.N."/>
            <person name="Sinha S."/>
            <person name="Blatti C."/>
            <person name="London S.E."/>
            <person name="Li Y."/>
            <person name="Lin Y.C."/>
            <person name="George J."/>
            <person name="Sweedler J."/>
            <person name="Southey B."/>
            <person name="Gunaratne P."/>
            <person name="Watson M."/>
            <person name="Nam K."/>
            <person name="Backstrom N."/>
            <person name="Smeds L."/>
            <person name="Nabholz B."/>
            <person name="Itoh Y."/>
            <person name="Whitney O."/>
            <person name="Pfenning A.R."/>
            <person name="Howard J."/>
            <person name="Volker M."/>
            <person name="Skinner B.M."/>
            <person name="Griffin D.K."/>
            <person name="Ye L."/>
            <person name="McLaren W.M."/>
            <person name="Flicek P."/>
            <person name="Quesada V."/>
            <person name="Velasco G."/>
            <person name="Lopez-Otin C."/>
            <person name="Puente X.S."/>
            <person name="Olender T."/>
            <person name="Lancet D."/>
            <person name="Smit A.F."/>
            <person name="Hubley R."/>
            <person name="Konkel M.K."/>
            <person name="Walker J.A."/>
            <person name="Batzer M.A."/>
            <person name="Gu W."/>
            <person name="Pollock D.D."/>
            <person name="Chen L."/>
            <person name="Cheng Z."/>
            <person name="Eichler E.E."/>
            <person name="Stapley J."/>
            <person name="Slate J."/>
            <person name="Ekblom R."/>
            <person name="Birkhead T."/>
            <person name="Burke T."/>
            <person name="Burt D."/>
            <person name="Scharff C."/>
            <person name="Adam I."/>
            <person name="Richard H."/>
            <person name="Sultan M."/>
            <person name="Soldatov A."/>
            <person name="Lehrach H."/>
            <person name="Edwards S.V."/>
            <person name="Yang S.P."/>
            <person name="Li X."/>
            <person name="Graves T."/>
            <person name="Fulton L."/>
            <person name="Nelson J."/>
            <person name="Chinwalla A."/>
            <person name="Hou S."/>
            <person name="Mardis E.R."/>
            <person name="Wilson R.K."/>
        </authorList>
    </citation>
    <scope>NUCLEOTIDE SEQUENCE [LARGE SCALE GENOMIC DNA]</scope>
</reference>
<dbReference type="InterPro" id="IPR039243">
    <property type="entry name" value="LRRC25"/>
</dbReference>
<proteinExistence type="predicted"/>
<feature type="compositionally biased region" description="Gly residues" evidence="3">
    <location>
        <begin position="13"/>
        <end position="23"/>
    </location>
</feature>
<evidence type="ECO:0000256" key="1">
    <source>
        <dbReference type="ARBA" id="ARBA00022614"/>
    </source>
</evidence>
<feature type="transmembrane region" description="Helical" evidence="4">
    <location>
        <begin position="405"/>
        <end position="431"/>
    </location>
</feature>
<evidence type="ECO:0000256" key="2">
    <source>
        <dbReference type="ARBA" id="ARBA00022737"/>
    </source>
</evidence>
<dbReference type="Proteomes" id="UP000007754">
    <property type="component" value="Chromosome 28"/>
</dbReference>
<feature type="region of interest" description="Disordered" evidence="3">
    <location>
        <begin position="128"/>
        <end position="186"/>
    </location>
</feature>
<keyword evidence="4" id="KW-1133">Transmembrane helix</keyword>
<dbReference type="GeneTree" id="ENSGT00950000185433"/>
<feature type="region of interest" description="Disordered" evidence="3">
    <location>
        <begin position="1"/>
        <end position="81"/>
    </location>
</feature>
<reference evidence="5" key="3">
    <citation type="submission" date="2025-09" db="UniProtKB">
        <authorList>
            <consortium name="Ensembl"/>
        </authorList>
    </citation>
    <scope>IDENTIFICATION</scope>
</reference>
<dbReference type="SMART" id="SM00369">
    <property type="entry name" value="LRR_TYP"/>
    <property type="match status" value="2"/>
</dbReference>
<name>A0A674GSI3_TAEGU</name>
<dbReference type="PANTHER" id="PTHR20878">
    <property type="entry name" value="LEUCINE-RICH REPEAT CONTAINING PROTEIN 25"/>
    <property type="match status" value="1"/>
</dbReference>
<sequence>MDTGGWTWRDVDTGGGLDTGSGHSGHRAADTGMGTPAWGHPPCQGTQPQSPPAPTRPWGPRTLGGSPSCRGGSVSTPTREGVPVYPRACPPPLGPPGCSASAGGMLSTPRKERGSGRGQGVLTWGCCPPAPPGPATPWQGDTGQPDPPVPLPRSRAAERRRVGRLRLGGGRGAGNAPLGPPGAAQPWDSGSGVGARLGCTGLHWEGGAVGMGGPDSRFPPGCRRWGRTMGLPAAPLVLLLLLLQPMSSLLLLSPCFPLLLDISEELDLSNRSSGCAELDWSPFQRHRRLLLRHNGIEALSPSARLGPALEELDLAENRLRELPRGFFSNATALRELRLEGNPLRALPRAAFQPQLRSLSLSCRCDLLATVVTLCARSGLRCLCFTPPPQQHPFNATEFHARHCGLGAGLVAAVAAAVAGLVALAVVAALWWRRRRAGAAVGGVGRGKQNPTGNLRQPRYISRDTGSGPADVADVPDYENVFVSPGTAPGAAHGWAPAWREPRYSPQVPLDEDYFLESAADPGAQPIYANTLGPTEDIYIVPAH</sequence>
<dbReference type="InterPro" id="IPR001611">
    <property type="entry name" value="Leu-rich_rpt"/>
</dbReference>
<keyword evidence="2" id="KW-0677">Repeat</keyword>
<dbReference type="PANTHER" id="PTHR20878:SF0">
    <property type="entry name" value="LEUCINE-RICH REPEAT-CONTAINING PROTEIN 25"/>
    <property type="match status" value="1"/>
</dbReference>
<keyword evidence="1" id="KW-0433">Leucine-rich repeat</keyword>
<feature type="compositionally biased region" description="Low complexity" evidence="3">
    <location>
        <begin position="174"/>
        <end position="186"/>
    </location>
</feature>
<evidence type="ECO:0000256" key="4">
    <source>
        <dbReference type="SAM" id="Phobius"/>
    </source>
</evidence>
<dbReference type="InParanoid" id="A0A674GSI3"/>
<dbReference type="InterPro" id="IPR032675">
    <property type="entry name" value="LRR_dom_sf"/>
</dbReference>
<reference evidence="5" key="2">
    <citation type="submission" date="2025-08" db="UniProtKB">
        <authorList>
            <consortium name="Ensembl"/>
        </authorList>
    </citation>
    <scope>IDENTIFICATION</scope>
</reference>
<evidence type="ECO:0000313" key="6">
    <source>
        <dbReference type="Proteomes" id="UP000007754"/>
    </source>
</evidence>
<dbReference type="Pfam" id="PF13855">
    <property type="entry name" value="LRR_8"/>
    <property type="match status" value="1"/>
</dbReference>
<dbReference type="AlphaFoldDB" id="A0A674GSI3"/>
<evidence type="ECO:0000256" key="3">
    <source>
        <dbReference type="SAM" id="MobiDB-lite"/>
    </source>
</evidence>
<dbReference type="Gene3D" id="3.80.10.10">
    <property type="entry name" value="Ribonuclease Inhibitor"/>
    <property type="match status" value="1"/>
</dbReference>
<keyword evidence="4" id="KW-0812">Transmembrane</keyword>
<dbReference type="SUPFAM" id="SSF52058">
    <property type="entry name" value="L domain-like"/>
    <property type="match status" value="1"/>
</dbReference>
<dbReference type="InterPro" id="IPR003591">
    <property type="entry name" value="Leu-rich_rpt_typical-subtyp"/>
</dbReference>
<dbReference type="Ensembl" id="ENSTGUT00000022997.1">
    <property type="protein sequence ID" value="ENSTGUP00000025371.1"/>
    <property type="gene ID" value="ENSTGUG00000022226.1"/>
</dbReference>
<organism evidence="5 6">
    <name type="scientific">Taeniopygia guttata</name>
    <name type="common">Zebra finch</name>
    <name type="synonym">Poephila guttata</name>
    <dbReference type="NCBI Taxonomy" id="59729"/>
    <lineage>
        <taxon>Eukaryota</taxon>
        <taxon>Metazoa</taxon>
        <taxon>Chordata</taxon>
        <taxon>Craniata</taxon>
        <taxon>Vertebrata</taxon>
        <taxon>Euteleostomi</taxon>
        <taxon>Archelosauria</taxon>
        <taxon>Archosauria</taxon>
        <taxon>Dinosauria</taxon>
        <taxon>Saurischia</taxon>
        <taxon>Theropoda</taxon>
        <taxon>Coelurosauria</taxon>
        <taxon>Aves</taxon>
        <taxon>Neognathae</taxon>
        <taxon>Neoaves</taxon>
        <taxon>Telluraves</taxon>
        <taxon>Australaves</taxon>
        <taxon>Passeriformes</taxon>
        <taxon>Passeroidea</taxon>
        <taxon>Estrildidae</taxon>
        <taxon>Estrildinae</taxon>
        <taxon>Taeniopygia</taxon>
    </lineage>
</organism>